<dbReference type="AlphaFoldDB" id="A0A7X3INE1"/>
<keyword evidence="2" id="KW-1185">Reference proteome</keyword>
<name>A0A7X3INE1_9BACL</name>
<comment type="caution">
    <text evidence="1">The sequence shown here is derived from an EMBL/GenBank/DDBJ whole genome shotgun (WGS) entry which is preliminary data.</text>
</comment>
<protein>
    <submittedName>
        <fullName evidence="1">ATP-binding protein</fullName>
    </submittedName>
</protein>
<reference evidence="1 2" key="1">
    <citation type="submission" date="2019-12" db="EMBL/GenBank/DDBJ databases">
        <title>Paenibacillus sp. nov., an endophytic bacterium isolated from the stem of Dendrobium.</title>
        <authorList>
            <person name="Zhao R."/>
        </authorList>
    </citation>
    <scope>NUCLEOTIDE SEQUENCE [LARGE SCALE GENOMIC DNA]</scope>
    <source>
        <strain evidence="1 2">HJL G12</strain>
    </source>
</reference>
<dbReference type="EMBL" id="WUBI01000006">
    <property type="protein sequence ID" value="MWV47124.1"/>
    <property type="molecule type" value="Genomic_DNA"/>
</dbReference>
<dbReference type="Proteomes" id="UP000460318">
    <property type="component" value="Unassembled WGS sequence"/>
</dbReference>
<dbReference type="Pfam" id="PF13589">
    <property type="entry name" value="HATPase_c_3"/>
    <property type="match status" value="1"/>
</dbReference>
<accession>A0A7X3INE1</accession>
<keyword evidence="1" id="KW-0547">Nucleotide-binding</keyword>
<proteinExistence type="predicted"/>
<evidence type="ECO:0000313" key="1">
    <source>
        <dbReference type="EMBL" id="MWV47124.1"/>
    </source>
</evidence>
<keyword evidence="1" id="KW-0067">ATP-binding</keyword>
<dbReference type="GO" id="GO:0005524">
    <property type="term" value="F:ATP binding"/>
    <property type="evidence" value="ECO:0007669"/>
    <property type="project" value="UniProtKB-KW"/>
</dbReference>
<dbReference type="RefSeq" id="WP_160500718.1">
    <property type="nucleotide sequence ID" value="NZ_WUBI01000006.1"/>
</dbReference>
<organism evidence="1 2">
    <name type="scientific">Paenibacillus dendrobii</name>
    <dbReference type="NCBI Taxonomy" id="2691084"/>
    <lineage>
        <taxon>Bacteria</taxon>
        <taxon>Bacillati</taxon>
        <taxon>Bacillota</taxon>
        <taxon>Bacilli</taxon>
        <taxon>Bacillales</taxon>
        <taxon>Paenibacillaceae</taxon>
        <taxon>Paenibacillus</taxon>
    </lineage>
</organism>
<evidence type="ECO:0000313" key="2">
    <source>
        <dbReference type="Proteomes" id="UP000460318"/>
    </source>
</evidence>
<dbReference type="Gene3D" id="3.30.565.10">
    <property type="entry name" value="Histidine kinase-like ATPase, C-terminal domain"/>
    <property type="match status" value="1"/>
</dbReference>
<gene>
    <name evidence="1" type="ORF">GRF59_26370</name>
</gene>
<dbReference type="SUPFAM" id="SSF55874">
    <property type="entry name" value="ATPase domain of HSP90 chaperone/DNA topoisomerase II/histidine kinase"/>
    <property type="match status" value="1"/>
</dbReference>
<sequence length="486" mass="55749">MEVISIPPYAPVLMEATRAIGYSVETAVSDIIDNSITANATQIDIMFFPVEEPYIAILDNGNGMDKDELTNAMRYGSKNPLDDRATGDLGRFGLGLKTASMSQCRRLTVISKKEGQVSAAQWDLDFIQSTNDWSLKIFSLEDITDIPHVEGLHENESGTLVVWQALDRLSVAEINFDKSMGKYMDQVRGHLSLVFHRYLAGRETGIKKVEIWINKVKIKPIDPFLVDRSTQVMDDESILIEGHKVMIRPYTLPHISQLSEMELNMLGGKDGLRRLQGFYVYRNKRLLVWGTWFRLMRQGDLSKLSRVRVDIPNSLDYLWTLDIKKSIAVPPEVVRKNLSGIIGKISESSARTWTYRGRKETDDSQIHIWDRVKTREGGLIYKINRDYPLIEVLNSSTTIEKQLLEKLLIQIEKGLPLNQLYIDLTNDRRILNESETSRSEMLVLLEQLLSVCRNTQEKEEMLKRLENTEPFNQYPQLIIQLVQEAE</sequence>
<dbReference type="InterPro" id="IPR036890">
    <property type="entry name" value="HATPase_C_sf"/>
</dbReference>